<dbReference type="Proteomes" id="UP000321155">
    <property type="component" value="Unassembled WGS sequence"/>
</dbReference>
<dbReference type="RefSeq" id="WP_083529116.1">
    <property type="nucleotide sequence ID" value="NZ_BJZR01000107.1"/>
</dbReference>
<keyword evidence="1" id="KW-1133">Transmembrane helix</keyword>
<proteinExistence type="predicted"/>
<evidence type="ECO:0000313" key="4">
    <source>
        <dbReference type="EMBL" id="GEO93351.1"/>
    </source>
</evidence>
<comment type="caution">
    <text evidence="4">The sequence shown here is derived from an EMBL/GenBank/DDBJ whole genome shotgun (WGS) entry which is preliminary data.</text>
</comment>
<gene>
    <name evidence="4" type="ORF">KFL01_26570</name>
</gene>
<dbReference type="InterPro" id="IPR008613">
    <property type="entry name" value="Excalibur_Ca-bd_domain"/>
</dbReference>
<reference evidence="4 5" key="1">
    <citation type="submission" date="2019-07" db="EMBL/GenBank/DDBJ databases">
        <title>Whole genome shotgun sequence of Kocuria flava NBRC 107626.</title>
        <authorList>
            <person name="Hosoyama A."/>
            <person name="Uohara A."/>
            <person name="Ohji S."/>
            <person name="Ichikawa N."/>
        </authorList>
    </citation>
    <scope>NUCLEOTIDE SEQUENCE [LARGE SCALE GENOMIC DNA]</scope>
    <source>
        <strain evidence="4 5">NBRC 107626</strain>
    </source>
</reference>
<keyword evidence="1" id="KW-0472">Membrane</keyword>
<dbReference type="EMBL" id="BJZR01000107">
    <property type="protein sequence ID" value="GEO93351.1"/>
    <property type="molecule type" value="Genomic_DNA"/>
</dbReference>
<feature type="domain" description="Excalibur calcium-binding" evidence="3">
    <location>
        <begin position="30"/>
        <end position="66"/>
    </location>
</feature>
<keyword evidence="5" id="KW-1185">Reference proteome</keyword>
<feature type="transmembrane region" description="Helical" evidence="1">
    <location>
        <begin position="132"/>
        <end position="151"/>
    </location>
</feature>
<sequence>MRRSAAGAALITAVGFSALSLTPATAAVLPFPDCDAAAAAGIHNIPADSPAYAPALDSDSDGIGCESPIHAYDAAKVAQIVATDEQVAQLPPHTGIISGPGGTGVDQSTGGGTNAGMNVDSGVAAPPADGTAATAVAGGLVLAAAGGGLLLRRRARSA</sequence>
<organism evidence="4 5">
    <name type="scientific">Kocuria flava</name>
    <dbReference type="NCBI Taxonomy" id="446860"/>
    <lineage>
        <taxon>Bacteria</taxon>
        <taxon>Bacillati</taxon>
        <taxon>Actinomycetota</taxon>
        <taxon>Actinomycetes</taxon>
        <taxon>Micrococcales</taxon>
        <taxon>Micrococcaceae</taxon>
        <taxon>Kocuria</taxon>
    </lineage>
</organism>
<name>A0ABQ0X6V2_9MICC</name>
<evidence type="ECO:0000256" key="2">
    <source>
        <dbReference type="SAM" id="SignalP"/>
    </source>
</evidence>
<accession>A0ABQ0X6V2</accession>
<evidence type="ECO:0000313" key="5">
    <source>
        <dbReference type="Proteomes" id="UP000321155"/>
    </source>
</evidence>
<protein>
    <recommendedName>
        <fullName evidence="3">Excalibur calcium-binding domain-containing protein</fullName>
    </recommendedName>
</protein>
<keyword evidence="2" id="KW-0732">Signal</keyword>
<evidence type="ECO:0000256" key="1">
    <source>
        <dbReference type="SAM" id="Phobius"/>
    </source>
</evidence>
<keyword evidence="1" id="KW-0812">Transmembrane</keyword>
<dbReference type="Pfam" id="PF05901">
    <property type="entry name" value="Excalibur"/>
    <property type="match status" value="1"/>
</dbReference>
<evidence type="ECO:0000259" key="3">
    <source>
        <dbReference type="SMART" id="SM00894"/>
    </source>
</evidence>
<feature type="chain" id="PRO_5045984319" description="Excalibur calcium-binding domain-containing protein" evidence="2">
    <location>
        <begin position="27"/>
        <end position="158"/>
    </location>
</feature>
<dbReference type="SMART" id="SM00894">
    <property type="entry name" value="Excalibur"/>
    <property type="match status" value="1"/>
</dbReference>
<feature type="signal peptide" evidence="2">
    <location>
        <begin position="1"/>
        <end position="26"/>
    </location>
</feature>